<dbReference type="PROSITE" id="PS50835">
    <property type="entry name" value="IG_LIKE"/>
    <property type="match status" value="2"/>
</dbReference>
<organism evidence="3 4">
    <name type="scientific">Neolamprologus brichardi</name>
    <name type="common">Fairy cichlid</name>
    <name type="synonym">Lamprologus brichardi</name>
    <dbReference type="NCBI Taxonomy" id="32507"/>
    <lineage>
        <taxon>Eukaryota</taxon>
        <taxon>Metazoa</taxon>
        <taxon>Chordata</taxon>
        <taxon>Craniata</taxon>
        <taxon>Vertebrata</taxon>
        <taxon>Euteleostomi</taxon>
        <taxon>Actinopterygii</taxon>
        <taxon>Neopterygii</taxon>
        <taxon>Teleostei</taxon>
        <taxon>Neoteleostei</taxon>
        <taxon>Acanthomorphata</taxon>
        <taxon>Ovalentaria</taxon>
        <taxon>Cichlomorphae</taxon>
        <taxon>Cichliformes</taxon>
        <taxon>Cichlidae</taxon>
        <taxon>African cichlids</taxon>
        <taxon>Pseudocrenilabrinae</taxon>
        <taxon>Lamprologini</taxon>
        <taxon>Neolamprologus</taxon>
    </lineage>
</organism>
<keyword evidence="1" id="KW-0472">Membrane</keyword>
<dbReference type="SMART" id="SM00408">
    <property type="entry name" value="IGc2"/>
    <property type="match status" value="1"/>
</dbReference>
<dbReference type="GeneTree" id="ENSGT01030000234589"/>
<dbReference type="Ensembl" id="ENSNBRT00000028029.1">
    <property type="protein sequence ID" value="ENSNBRP00000027313.1"/>
    <property type="gene ID" value="ENSNBRG00000020849.1"/>
</dbReference>
<dbReference type="SMART" id="SM00406">
    <property type="entry name" value="IGv"/>
    <property type="match status" value="1"/>
</dbReference>
<dbReference type="InterPro" id="IPR007110">
    <property type="entry name" value="Ig-like_dom"/>
</dbReference>
<accession>A0A3Q4I0X6</accession>
<evidence type="ECO:0000313" key="3">
    <source>
        <dbReference type="Ensembl" id="ENSNBRP00000027313.1"/>
    </source>
</evidence>
<feature type="transmembrane region" description="Helical" evidence="1">
    <location>
        <begin position="7"/>
        <end position="24"/>
    </location>
</feature>
<dbReference type="InterPro" id="IPR003597">
    <property type="entry name" value="Ig_C1-set"/>
</dbReference>
<dbReference type="Proteomes" id="UP000261580">
    <property type="component" value="Unassembled WGS sequence"/>
</dbReference>
<sequence>MTLGDVVLCILCYVVIYITLSFYQRCSGQVTVTQPPVETFTPGNTVTLTCNTNPKVYTWTDGGSRVHWYQQKPGQAPKLLIYSGINKPSSGGVPARFSGRGNGIDAALTISEVQAEDAAVYYCQSLHEINSFVSLWYTFGGGTKLIVDLGVLRPTLTVLPPSKEEEKKSSATLVCLATGGFPSGWKLGWKVGGCSPSSGLSNSLEVLGTDGRYSWSSTLSLSADQWRKAGSVSCEASLSGQSPITQTLDPDQCSE</sequence>
<dbReference type="InterPro" id="IPR050150">
    <property type="entry name" value="IgV_Light_Chain"/>
</dbReference>
<proteinExistence type="predicted"/>
<dbReference type="InterPro" id="IPR013106">
    <property type="entry name" value="Ig_V-set"/>
</dbReference>
<dbReference type="InterPro" id="IPR036179">
    <property type="entry name" value="Ig-like_dom_sf"/>
</dbReference>
<dbReference type="InterPro" id="IPR003598">
    <property type="entry name" value="Ig_sub2"/>
</dbReference>
<protein>
    <recommendedName>
        <fullName evidence="2">Ig-like domain-containing protein</fullName>
    </recommendedName>
</protein>
<dbReference type="Gene3D" id="2.60.40.10">
    <property type="entry name" value="Immunoglobulins"/>
    <property type="match status" value="2"/>
</dbReference>
<dbReference type="InterPro" id="IPR003599">
    <property type="entry name" value="Ig_sub"/>
</dbReference>
<dbReference type="AlphaFoldDB" id="A0A3Q4I0X6"/>
<name>A0A3Q4I0X6_NEOBR</name>
<keyword evidence="1" id="KW-0812">Transmembrane</keyword>
<feature type="domain" description="Ig-like" evidence="2">
    <location>
        <begin position="28"/>
        <end position="134"/>
    </location>
</feature>
<dbReference type="SUPFAM" id="SSF48726">
    <property type="entry name" value="Immunoglobulin"/>
    <property type="match status" value="2"/>
</dbReference>
<reference evidence="3" key="2">
    <citation type="submission" date="2025-09" db="UniProtKB">
        <authorList>
            <consortium name="Ensembl"/>
        </authorList>
    </citation>
    <scope>IDENTIFICATION</scope>
</reference>
<evidence type="ECO:0000256" key="1">
    <source>
        <dbReference type="SAM" id="Phobius"/>
    </source>
</evidence>
<dbReference type="Pfam" id="PF07654">
    <property type="entry name" value="C1-set"/>
    <property type="match status" value="1"/>
</dbReference>
<keyword evidence="4" id="KW-1185">Reference proteome</keyword>
<feature type="domain" description="Ig-like" evidence="2">
    <location>
        <begin position="154"/>
        <end position="245"/>
    </location>
</feature>
<evidence type="ECO:0000259" key="2">
    <source>
        <dbReference type="PROSITE" id="PS50835"/>
    </source>
</evidence>
<dbReference type="SMART" id="SM00409">
    <property type="entry name" value="IG"/>
    <property type="match status" value="2"/>
</dbReference>
<dbReference type="Bgee" id="ENSNBRG00000020849">
    <property type="expression patterns" value="Expressed in mesonephros and 1 other cell type or tissue"/>
</dbReference>
<dbReference type="InterPro" id="IPR013783">
    <property type="entry name" value="Ig-like_fold"/>
</dbReference>
<dbReference type="STRING" id="32507.ENSNBRP00000027313"/>
<dbReference type="SMART" id="SM00407">
    <property type="entry name" value="IGc1"/>
    <property type="match status" value="1"/>
</dbReference>
<dbReference type="OMA" id="TCRTNPK"/>
<keyword evidence="1" id="KW-1133">Transmembrane helix</keyword>
<dbReference type="PANTHER" id="PTHR23267">
    <property type="entry name" value="IMMUNOGLOBULIN LIGHT CHAIN"/>
    <property type="match status" value="1"/>
</dbReference>
<dbReference type="Pfam" id="PF07686">
    <property type="entry name" value="V-set"/>
    <property type="match status" value="1"/>
</dbReference>
<evidence type="ECO:0000313" key="4">
    <source>
        <dbReference type="Proteomes" id="UP000261580"/>
    </source>
</evidence>
<reference evidence="3" key="1">
    <citation type="submission" date="2025-08" db="UniProtKB">
        <authorList>
            <consortium name="Ensembl"/>
        </authorList>
    </citation>
    <scope>IDENTIFICATION</scope>
</reference>